<gene>
    <name evidence="1" type="ORF">ACCAA_770014</name>
</gene>
<name>A0A1A8XXT5_9PROT</name>
<sequence>MVRATMSEIFTPGLRASDRPISVTLLVIRRVVLEKWDMMAKNGRKCRVMWDFVRMSLRR</sequence>
<proteinExistence type="predicted"/>
<dbReference type="AlphaFoldDB" id="A0A1A8XXT5"/>
<evidence type="ECO:0000313" key="2">
    <source>
        <dbReference type="Proteomes" id="UP000199169"/>
    </source>
</evidence>
<accession>A0A1A8XXT5</accession>
<dbReference type="EMBL" id="FLQX01000157">
    <property type="protein sequence ID" value="SBT09784.1"/>
    <property type="molecule type" value="Genomic_DNA"/>
</dbReference>
<protein>
    <submittedName>
        <fullName evidence="1">Uncharacterized protein</fullName>
    </submittedName>
</protein>
<reference evidence="2" key="1">
    <citation type="submission" date="2016-06" db="EMBL/GenBank/DDBJ databases">
        <authorList>
            <person name="McIlroy S.J."/>
            <person name="Karst S.M."/>
            <person name="Albertsen M."/>
        </authorList>
    </citation>
    <scope>NUCLEOTIDE SEQUENCE [LARGE SCALE GENOMIC DNA]</scope>
</reference>
<dbReference type="Proteomes" id="UP000199169">
    <property type="component" value="Unassembled WGS sequence"/>
</dbReference>
<keyword evidence="2" id="KW-1185">Reference proteome</keyword>
<evidence type="ECO:0000313" key="1">
    <source>
        <dbReference type="EMBL" id="SBT09784.1"/>
    </source>
</evidence>
<organism evidence="1 2">
    <name type="scientific">Candidatus Accumulibacter aalborgensis</name>
    <dbReference type="NCBI Taxonomy" id="1860102"/>
    <lineage>
        <taxon>Bacteria</taxon>
        <taxon>Pseudomonadati</taxon>
        <taxon>Pseudomonadota</taxon>
        <taxon>Betaproteobacteria</taxon>
        <taxon>Candidatus Accumulibacter</taxon>
    </lineage>
</organism>